<proteinExistence type="predicted"/>
<protein>
    <submittedName>
        <fullName evidence="1">Uncharacterized protein</fullName>
    </submittedName>
</protein>
<comment type="caution">
    <text evidence="1">The sequence shown here is derived from an EMBL/GenBank/DDBJ whole genome shotgun (WGS) entry which is preliminary data.</text>
</comment>
<organism evidence="1 2">
    <name type="scientific">Bambusicola thoracicus</name>
    <name type="common">Chinese bamboo-partridge</name>
    <name type="synonym">Perdix thoracica</name>
    <dbReference type="NCBI Taxonomy" id="9083"/>
    <lineage>
        <taxon>Eukaryota</taxon>
        <taxon>Metazoa</taxon>
        <taxon>Chordata</taxon>
        <taxon>Craniata</taxon>
        <taxon>Vertebrata</taxon>
        <taxon>Euteleostomi</taxon>
        <taxon>Archelosauria</taxon>
        <taxon>Archosauria</taxon>
        <taxon>Dinosauria</taxon>
        <taxon>Saurischia</taxon>
        <taxon>Theropoda</taxon>
        <taxon>Coelurosauria</taxon>
        <taxon>Aves</taxon>
        <taxon>Neognathae</taxon>
        <taxon>Galloanserae</taxon>
        <taxon>Galliformes</taxon>
        <taxon>Phasianidae</taxon>
        <taxon>Perdicinae</taxon>
        <taxon>Bambusicola</taxon>
    </lineage>
</organism>
<evidence type="ECO:0000313" key="2">
    <source>
        <dbReference type="Proteomes" id="UP000237246"/>
    </source>
</evidence>
<sequence length="17" mass="1816">MQIISSPHMQMLSGGAQ</sequence>
<dbReference type="AlphaFoldDB" id="A0A2P4SH89"/>
<evidence type="ECO:0000313" key="1">
    <source>
        <dbReference type="EMBL" id="POI23480.1"/>
    </source>
</evidence>
<dbReference type="Proteomes" id="UP000237246">
    <property type="component" value="Unassembled WGS sequence"/>
</dbReference>
<name>A0A2P4SH89_BAMTH</name>
<reference evidence="1 2" key="1">
    <citation type="submission" date="2018-01" db="EMBL/GenBank/DDBJ databases">
        <title>Comparison of the Chinese Bamboo Partridge and Red Junglefowl genome sequences highlights the importance of demography in genome evolution.</title>
        <authorList>
            <person name="Tiley G.P."/>
            <person name="Kimball R.T."/>
            <person name="Braun E.L."/>
            <person name="Burleigh J.G."/>
        </authorList>
    </citation>
    <scope>NUCLEOTIDE SEQUENCE [LARGE SCALE GENOMIC DNA]</scope>
    <source>
        <strain evidence="1">RTK389</strain>
        <tissue evidence="1">Blood</tissue>
    </source>
</reference>
<accession>A0A2P4SH89</accession>
<gene>
    <name evidence="1" type="ORF">CIB84_012772</name>
</gene>
<dbReference type="EMBL" id="PPHD01048689">
    <property type="protein sequence ID" value="POI23480.1"/>
    <property type="molecule type" value="Genomic_DNA"/>
</dbReference>
<keyword evidence="2" id="KW-1185">Reference proteome</keyword>